<evidence type="ECO:0000256" key="4">
    <source>
        <dbReference type="ARBA" id="ARBA00022679"/>
    </source>
</evidence>
<dbReference type="GO" id="GO:0005524">
    <property type="term" value="F:ATP binding"/>
    <property type="evidence" value="ECO:0007669"/>
    <property type="project" value="UniProtKB-UniRule"/>
</dbReference>
<dbReference type="InterPro" id="IPR001245">
    <property type="entry name" value="Ser-Thr/Tyr_kinase_cat_dom"/>
</dbReference>
<dbReference type="FunFam" id="3.30.200.20:FF:000142">
    <property type="entry name" value="Cysteine-rich receptor-like protein kinase 10"/>
    <property type="match status" value="1"/>
</dbReference>
<evidence type="ECO:0000313" key="22">
    <source>
        <dbReference type="EMBL" id="CAK9169900.1"/>
    </source>
</evidence>
<evidence type="ECO:0000256" key="1">
    <source>
        <dbReference type="ARBA" id="ARBA00004167"/>
    </source>
</evidence>
<feature type="signal peptide" evidence="19">
    <location>
        <begin position="1"/>
        <end position="26"/>
    </location>
</feature>
<evidence type="ECO:0000256" key="10">
    <source>
        <dbReference type="ARBA" id="ARBA00022840"/>
    </source>
</evidence>
<dbReference type="Gene3D" id="3.30.200.20">
    <property type="entry name" value="Phosphorylase Kinase, domain 1"/>
    <property type="match status" value="1"/>
</dbReference>
<evidence type="ECO:0008006" key="24">
    <source>
        <dbReference type="Google" id="ProtNLM"/>
    </source>
</evidence>
<keyword evidence="7" id="KW-0677">Repeat</keyword>
<dbReference type="GO" id="GO:0016020">
    <property type="term" value="C:membrane"/>
    <property type="evidence" value="ECO:0007669"/>
    <property type="project" value="UniProtKB-SubCell"/>
</dbReference>
<evidence type="ECO:0000256" key="17">
    <source>
        <dbReference type="PROSITE-ProRule" id="PRU10141"/>
    </source>
</evidence>
<feature type="chain" id="PRO_5044795202" description="Cysteine-rich receptor-like protein kinase 29" evidence="19">
    <location>
        <begin position="27"/>
        <end position="661"/>
    </location>
</feature>
<evidence type="ECO:0000256" key="7">
    <source>
        <dbReference type="ARBA" id="ARBA00022737"/>
    </source>
</evidence>
<proteinExistence type="predicted"/>
<keyword evidence="10 17" id="KW-0067">ATP-binding</keyword>
<keyword evidence="3" id="KW-0597">Phosphoprotein</keyword>
<comment type="subcellular location">
    <subcellularLocation>
        <location evidence="1">Membrane</location>
        <topology evidence="1">Single-pass membrane protein</topology>
    </subcellularLocation>
</comment>
<evidence type="ECO:0000256" key="8">
    <source>
        <dbReference type="ARBA" id="ARBA00022741"/>
    </source>
</evidence>
<dbReference type="PROSITE" id="PS00107">
    <property type="entry name" value="PROTEIN_KINASE_ATP"/>
    <property type="match status" value="1"/>
</dbReference>
<dbReference type="Pfam" id="PF07714">
    <property type="entry name" value="PK_Tyr_Ser-Thr"/>
    <property type="match status" value="1"/>
</dbReference>
<dbReference type="SMART" id="SM00220">
    <property type="entry name" value="S_TKc"/>
    <property type="match status" value="1"/>
</dbReference>
<dbReference type="GO" id="GO:0006979">
    <property type="term" value="P:response to oxidative stress"/>
    <property type="evidence" value="ECO:0007669"/>
    <property type="project" value="UniProtKB-ARBA"/>
</dbReference>
<dbReference type="FunFam" id="3.30.430.20:FF:000003">
    <property type="entry name" value="Cysteine-rich RLK (RECEPTOR-like protein kinase) 10"/>
    <property type="match status" value="1"/>
</dbReference>
<keyword evidence="8 17" id="KW-0547">Nucleotide-binding</keyword>
<keyword evidence="4" id="KW-0808">Transferase</keyword>
<feature type="domain" description="Gnk2-homologous" evidence="21">
    <location>
        <begin position="134"/>
        <end position="241"/>
    </location>
</feature>
<evidence type="ECO:0000256" key="19">
    <source>
        <dbReference type="SAM" id="SignalP"/>
    </source>
</evidence>
<feature type="transmembrane region" description="Helical" evidence="18">
    <location>
        <begin position="268"/>
        <end position="289"/>
    </location>
</feature>
<dbReference type="FunFam" id="3.30.430.20:FF:000002">
    <property type="entry name" value="Cysteine-rich receptor-like protein kinase 10"/>
    <property type="match status" value="1"/>
</dbReference>
<evidence type="ECO:0000256" key="15">
    <source>
        <dbReference type="ARBA" id="ARBA00047558"/>
    </source>
</evidence>
<dbReference type="CDD" id="cd14066">
    <property type="entry name" value="STKc_IRAK"/>
    <property type="match status" value="1"/>
</dbReference>
<accession>A0ABC8TQK2</accession>
<reference evidence="22 23" key="1">
    <citation type="submission" date="2024-02" db="EMBL/GenBank/DDBJ databases">
        <authorList>
            <person name="Vignale AGUSTIN F."/>
            <person name="Sosa J E."/>
            <person name="Modenutti C."/>
        </authorList>
    </citation>
    <scope>NUCLEOTIDE SEQUENCE [LARGE SCALE GENOMIC DNA]</scope>
</reference>
<dbReference type="PANTHER" id="PTHR27002">
    <property type="entry name" value="RECEPTOR-LIKE SERINE/THREONINE-PROTEIN KINASE SD1-8"/>
    <property type="match status" value="1"/>
</dbReference>
<evidence type="ECO:0000256" key="6">
    <source>
        <dbReference type="ARBA" id="ARBA00022729"/>
    </source>
</evidence>
<dbReference type="Gene3D" id="3.30.430.20">
    <property type="entry name" value="Gnk2 domain, C-X8-C-X2-C motif"/>
    <property type="match status" value="2"/>
</dbReference>
<evidence type="ECO:0000256" key="13">
    <source>
        <dbReference type="ARBA" id="ARBA00023170"/>
    </source>
</evidence>
<gene>
    <name evidence="22" type="ORF">ILEXP_LOCUS39388</name>
</gene>
<dbReference type="InterPro" id="IPR038408">
    <property type="entry name" value="GNK2_sf"/>
</dbReference>
<keyword evidence="12 18" id="KW-0472">Membrane</keyword>
<dbReference type="Proteomes" id="UP001642360">
    <property type="component" value="Unassembled WGS sequence"/>
</dbReference>
<feature type="domain" description="Protein kinase" evidence="20">
    <location>
        <begin position="327"/>
        <end position="604"/>
    </location>
</feature>
<evidence type="ECO:0000259" key="20">
    <source>
        <dbReference type="PROSITE" id="PS50011"/>
    </source>
</evidence>
<evidence type="ECO:0000256" key="9">
    <source>
        <dbReference type="ARBA" id="ARBA00022777"/>
    </source>
</evidence>
<evidence type="ECO:0000256" key="14">
    <source>
        <dbReference type="ARBA" id="ARBA00023180"/>
    </source>
</evidence>
<dbReference type="InterPro" id="IPR017441">
    <property type="entry name" value="Protein_kinase_ATP_BS"/>
</dbReference>
<protein>
    <recommendedName>
        <fullName evidence="24">Cysteine-rich receptor-like protein kinase 29</fullName>
    </recommendedName>
</protein>
<keyword evidence="6 19" id="KW-0732">Signal</keyword>
<keyword evidence="11 18" id="KW-1133">Transmembrane helix</keyword>
<sequence>MDYWTVLLFFLSHILILNYFGGLTIAQPDFGGHNCTGNSTSSMYEANKNTLLSSLLSNIDKHGFYNSSVGHGSDRVYAIVLCRGDVELDTCRSCISDAISMIEQHCPNFKGAVGWYAACMLRFSNQNIFSTLETRPTVSTWNFATVSDVVGFNRSLRTLVDSLRDKAASGGSPRKFAAGSISASNNVTIYALLQCTPDLSQQQCINCLDLAAGNLPNCCAINIGGQILSPSCTLHYENYRFYSEIQTQYTDKTPASPPGKNNGATRTIIIIVVLTVITVILMVCIFNFLRKKKHRKPKEKNETVDEISIIETLQYDFGTIRIATDNFSHSNKLGKGGFGTVYKGRLPNGQEIAVKMLSRNSKEGEREFRNEVLLLMKLQHRNLVRLLGFCLQAAKRILIYEFVPNASLDHFIFDPIKRANLDWDLRFKIIEGIARGLQYLHEDSRLRVIHRDLKASNVLLDAEMNPKISDFGLARPFAFDESQGNTSRIVGTYGYMAPEYAMHGQFSVKSDVFSFGVLVLEIISGKKNNCFQHGENVEDLLSYAWKKWQDGRTPNIIDPKLLANSGGSIPDIMRCVHIGLLCVQENVTDRPTMASIVLMLSSFSLTFPIPSEPASLMLRSIDPKMALIREDDSRATQSNQLKNNSDCWTVDQASITELYPR</sequence>
<feature type="domain" description="Gnk2-homologous" evidence="21">
    <location>
        <begin position="26"/>
        <end position="128"/>
    </location>
</feature>
<evidence type="ECO:0000256" key="3">
    <source>
        <dbReference type="ARBA" id="ARBA00022553"/>
    </source>
</evidence>
<evidence type="ECO:0000256" key="5">
    <source>
        <dbReference type="ARBA" id="ARBA00022692"/>
    </source>
</evidence>
<dbReference type="GO" id="GO:0004674">
    <property type="term" value="F:protein serine/threonine kinase activity"/>
    <property type="evidence" value="ECO:0007669"/>
    <property type="project" value="UniProtKB-KW"/>
</dbReference>
<dbReference type="PROSITE" id="PS51473">
    <property type="entry name" value="GNK2"/>
    <property type="match status" value="2"/>
</dbReference>
<dbReference type="EMBL" id="CAUOFW020005392">
    <property type="protein sequence ID" value="CAK9169900.1"/>
    <property type="molecule type" value="Genomic_DNA"/>
</dbReference>
<dbReference type="PROSITE" id="PS00108">
    <property type="entry name" value="PROTEIN_KINASE_ST"/>
    <property type="match status" value="1"/>
</dbReference>
<evidence type="ECO:0000256" key="16">
    <source>
        <dbReference type="ARBA" id="ARBA00047951"/>
    </source>
</evidence>
<dbReference type="InterPro" id="IPR002902">
    <property type="entry name" value="GNK2"/>
</dbReference>
<dbReference type="CDD" id="cd23509">
    <property type="entry name" value="Gnk2-like"/>
    <property type="match status" value="2"/>
</dbReference>
<dbReference type="AlphaFoldDB" id="A0ABC8TQK2"/>
<keyword evidence="13" id="KW-0675">Receptor</keyword>
<keyword evidence="23" id="KW-1185">Reference proteome</keyword>
<evidence type="ECO:0000313" key="23">
    <source>
        <dbReference type="Proteomes" id="UP001642360"/>
    </source>
</evidence>
<keyword evidence="5 18" id="KW-0812">Transmembrane</keyword>
<dbReference type="InterPro" id="IPR000719">
    <property type="entry name" value="Prot_kinase_dom"/>
</dbReference>
<evidence type="ECO:0000256" key="11">
    <source>
        <dbReference type="ARBA" id="ARBA00022989"/>
    </source>
</evidence>
<evidence type="ECO:0000259" key="21">
    <source>
        <dbReference type="PROSITE" id="PS51473"/>
    </source>
</evidence>
<dbReference type="InterPro" id="IPR008271">
    <property type="entry name" value="Ser/Thr_kinase_AS"/>
</dbReference>
<keyword evidence="14" id="KW-0325">Glycoprotein</keyword>
<dbReference type="InterPro" id="IPR011009">
    <property type="entry name" value="Kinase-like_dom_sf"/>
</dbReference>
<keyword evidence="2" id="KW-0723">Serine/threonine-protein kinase</keyword>
<dbReference type="Pfam" id="PF01657">
    <property type="entry name" value="Stress-antifung"/>
    <property type="match status" value="2"/>
</dbReference>
<comment type="caution">
    <text evidence="22">The sequence shown here is derived from an EMBL/GenBank/DDBJ whole genome shotgun (WGS) entry which is preliminary data.</text>
</comment>
<dbReference type="SUPFAM" id="SSF56112">
    <property type="entry name" value="Protein kinase-like (PK-like)"/>
    <property type="match status" value="1"/>
</dbReference>
<dbReference type="FunFam" id="1.10.510.10:FF:000129">
    <property type="entry name" value="cysteine-rich receptor-like protein kinase 10"/>
    <property type="match status" value="1"/>
</dbReference>
<comment type="catalytic activity">
    <reaction evidence="15">
        <text>L-seryl-[protein] + ATP = O-phospho-L-seryl-[protein] + ADP + H(+)</text>
        <dbReference type="Rhea" id="RHEA:17989"/>
        <dbReference type="Rhea" id="RHEA-COMP:9863"/>
        <dbReference type="Rhea" id="RHEA-COMP:11604"/>
        <dbReference type="ChEBI" id="CHEBI:15378"/>
        <dbReference type="ChEBI" id="CHEBI:29999"/>
        <dbReference type="ChEBI" id="CHEBI:30616"/>
        <dbReference type="ChEBI" id="CHEBI:83421"/>
        <dbReference type="ChEBI" id="CHEBI:456216"/>
    </reaction>
</comment>
<organism evidence="22 23">
    <name type="scientific">Ilex paraguariensis</name>
    <name type="common">yerba mate</name>
    <dbReference type="NCBI Taxonomy" id="185542"/>
    <lineage>
        <taxon>Eukaryota</taxon>
        <taxon>Viridiplantae</taxon>
        <taxon>Streptophyta</taxon>
        <taxon>Embryophyta</taxon>
        <taxon>Tracheophyta</taxon>
        <taxon>Spermatophyta</taxon>
        <taxon>Magnoliopsida</taxon>
        <taxon>eudicotyledons</taxon>
        <taxon>Gunneridae</taxon>
        <taxon>Pentapetalae</taxon>
        <taxon>asterids</taxon>
        <taxon>campanulids</taxon>
        <taxon>Aquifoliales</taxon>
        <taxon>Aquifoliaceae</taxon>
        <taxon>Ilex</taxon>
    </lineage>
</organism>
<comment type="catalytic activity">
    <reaction evidence="16">
        <text>L-threonyl-[protein] + ATP = O-phospho-L-threonyl-[protein] + ADP + H(+)</text>
        <dbReference type="Rhea" id="RHEA:46608"/>
        <dbReference type="Rhea" id="RHEA-COMP:11060"/>
        <dbReference type="Rhea" id="RHEA-COMP:11605"/>
        <dbReference type="ChEBI" id="CHEBI:15378"/>
        <dbReference type="ChEBI" id="CHEBI:30013"/>
        <dbReference type="ChEBI" id="CHEBI:30616"/>
        <dbReference type="ChEBI" id="CHEBI:61977"/>
        <dbReference type="ChEBI" id="CHEBI:456216"/>
    </reaction>
</comment>
<dbReference type="Gene3D" id="1.10.510.10">
    <property type="entry name" value="Transferase(Phosphotransferase) domain 1"/>
    <property type="match status" value="1"/>
</dbReference>
<evidence type="ECO:0000256" key="18">
    <source>
        <dbReference type="SAM" id="Phobius"/>
    </source>
</evidence>
<evidence type="ECO:0000256" key="2">
    <source>
        <dbReference type="ARBA" id="ARBA00022527"/>
    </source>
</evidence>
<keyword evidence="9" id="KW-0418">Kinase</keyword>
<dbReference type="PANTHER" id="PTHR27002:SF181">
    <property type="entry name" value="RECEPTOR-LIKE SERINE_THREONINE-PROTEIN KINASE"/>
    <property type="match status" value="1"/>
</dbReference>
<feature type="binding site" evidence="17">
    <location>
        <position position="355"/>
    </location>
    <ligand>
        <name>ATP</name>
        <dbReference type="ChEBI" id="CHEBI:30616"/>
    </ligand>
</feature>
<name>A0ABC8TQK2_9AQUA</name>
<evidence type="ECO:0000256" key="12">
    <source>
        <dbReference type="ARBA" id="ARBA00023136"/>
    </source>
</evidence>
<dbReference type="PROSITE" id="PS50011">
    <property type="entry name" value="PROTEIN_KINASE_DOM"/>
    <property type="match status" value="1"/>
</dbReference>